<evidence type="ECO:0000256" key="1">
    <source>
        <dbReference type="SAM" id="MobiDB-lite"/>
    </source>
</evidence>
<dbReference type="EMBL" id="JACEIK010007680">
    <property type="protein sequence ID" value="MCE3050559.1"/>
    <property type="molecule type" value="Genomic_DNA"/>
</dbReference>
<feature type="region of interest" description="Disordered" evidence="1">
    <location>
        <begin position="86"/>
        <end position="109"/>
    </location>
</feature>
<sequence>CKRELSSMGKLVESHSSSIKKLEQQIGKMSAVLKQRQVNDQCMAVATIRMKTTIELEIPKADSNKEENILDLEESREIFNVPSDPLIEVRNMPPGQSKGTHNAPLKRRHEAQCRVIVSP</sequence>
<organism evidence="2 3">
    <name type="scientific">Datura stramonium</name>
    <name type="common">Jimsonweed</name>
    <name type="synonym">Common thornapple</name>
    <dbReference type="NCBI Taxonomy" id="4076"/>
    <lineage>
        <taxon>Eukaryota</taxon>
        <taxon>Viridiplantae</taxon>
        <taxon>Streptophyta</taxon>
        <taxon>Embryophyta</taxon>
        <taxon>Tracheophyta</taxon>
        <taxon>Spermatophyta</taxon>
        <taxon>Magnoliopsida</taxon>
        <taxon>eudicotyledons</taxon>
        <taxon>Gunneridae</taxon>
        <taxon>Pentapetalae</taxon>
        <taxon>asterids</taxon>
        <taxon>lamiids</taxon>
        <taxon>Solanales</taxon>
        <taxon>Solanaceae</taxon>
        <taxon>Solanoideae</taxon>
        <taxon>Datureae</taxon>
        <taxon>Datura</taxon>
    </lineage>
</organism>
<proteinExistence type="predicted"/>
<gene>
    <name evidence="2" type="ORF">HAX54_047519</name>
</gene>
<accession>A0ABS8WK68</accession>
<protein>
    <submittedName>
        <fullName evidence="2">Uncharacterized protein</fullName>
    </submittedName>
</protein>
<feature type="non-terminal residue" evidence="2">
    <location>
        <position position="1"/>
    </location>
</feature>
<evidence type="ECO:0000313" key="3">
    <source>
        <dbReference type="Proteomes" id="UP000823775"/>
    </source>
</evidence>
<evidence type="ECO:0000313" key="2">
    <source>
        <dbReference type="EMBL" id="MCE3050559.1"/>
    </source>
</evidence>
<comment type="caution">
    <text evidence="2">The sequence shown here is derived from an EMBL/GenBank/DDBJ whole genome shotgun (WGS) entry which is preliminary data.</text>
</comment>
<dbReference type="Proteomes" id="UP000823775">
    <property type="component" value="Unassembled WGS sequence"/>
</dbReference>
<reference evidence="2 3" key="1">
    <citation type="journal article" date="2021" name="BMC Genomics">
        <title>Datura genome reveals duplications of psychoactive alkaloid biosynthetic genes and high mutation rate following tissue culture.</title>
        <authorList>
            <person name="Rajewski A."/>
            <person name="Carter-House D."/>
            <person name="Stajich J."/>
            <person name="Litt A."/>
        </authorList>
    </citation>
    <scope>NUCLEOTIDE SEQUENCE [LARGE SCALE GENOMIC DNA]</scope>
    <source>
        <strain evidence="2">AR-01</strain>
    </source>
</reference>
<name>A0ABS8WK68_DATST</name>
<keyword evidence="3" id="KW-1185">Reference proteome</keyword>